<keyword evidence="2" id="KW-1185">Reference proteome</keyword>
<sequence length="1563" mass="169294">MTSTHNTHTPSDSRLSQTCLGVSVKESTGTLQGTMIQDFNLGGSLLCQNTTFAICQTSPTPFLDSFVHDTFGPFLKPFTKHLSSSYSFSGHYPGLNQHHFWSPFSSEVDYPPNPPLSYSYATSSTPIMFTGCTFTKMTSDPDSMDEQPGGAAIRKVCQSPLTITRCAFTECNATTGSGGAVLCLTENTTLSLPTTIVDSNFTKCSAFEDGGGVCLKVSSSDSITSCCFVGCVSVYGYGAAADTRTCDVTSSVFDSNTAAWAQILIIEFGGILKFCHFSANSIDGSSYRPDCNLFDNPDHRFLYFGNVWSSDSWDDSSDVLFVMNGGSDGPCSFAQPCSTLSAAVGKVGEETQREIRIGSGSFGTATVTTACYLKLYQYCAESVKNQKEEKVSFSFEVDSESAVYLTLDSLSLSPIQGHPLVTVSHAATSFLGQSLRLVNLTGISHPLFVFSGSGEGSFHHTLFEDITGSSAPLLSITGVDATSSIQYGIFSRLSSTNCIISVTDGSFTVFSTIFRSLTRTEGDGAAVIDAFSATHLDLMASISHCRSVTGLTGAIFLQNTPFEAIQDSTIRFFENSGMNDDVAHDIHVADDTISEPPQTFDGFSSLNEHVSIVDKTGAKRTITPVSSISVVPENDLSKELQNLENFITTSEFEKIDFSHLLSQTDQFEITFFRTKDRELSMCPLVLQSTQSVSFRYPDVPQFTTLIRKIHSTPLIHHQGSNEFQIEKFRFLLTSPSTAPMFIIESESTAVFQSSIFTSDGTVSQHPMFQTSGTLSLFDCVISSLSFDGTSCVVATGGSFTMQTEDPQTLTSAVTDISTTSNGAFLNAHATELDLSELIFVNCRASNGGALFISDPPKLVIKVDMFNCKASLQGGGFFFENTLTTDETAELQISTMTNCVAEFGGGFFLNNTGARRISLGSIDGPTILGETYGFPCFFGCFATKGGGGFIDGIGGDKLIDFAFQTFSNDRPTEGTDLYFSKSYAESFSDSGYGPDWTFGDFIKETFGSGPVSFSGHSLTDPTKYKHIEVEDHPEYGLNLQYPQLQINKHTKLEEPLCTCFHLPFCSSISQYLPFIHPKTETGEFIPAPIILLFNFYFLETSRVVNQSIKLMGDLEVEMNEDECLTIQRPTILDETESEFVEAGEDGTIEIHGLIFQWELDLTLIRTVHSTAKGIVSNSIIKLNYIQTRPLLICENGIVSVSGTKFTTSDTSLVFSTPFISTSSASKLSNSVLTRRIELNGVLFKDLTLDQSAEAVVVLKSASSIALSNVSFDNVVNESNTDMTHFLIQGHNLDQRIQRVPDNFFPPRGDPSTDSLFISLDLSKDPTSPFHSTTLLVYLSEYRHSTINVHENGSDTWGCGDETFPCRSLDEADGHLNSGNPSLITIHNSAQLFGKLDMTQDKTEITSKGAQSIVLVSSQGSLINHKTGSVSHALTLNLLAFVLSTGRSTPVLKSTSGSLTITSCVFSSTSPIESSLLEVTGGSADLSKVTLTPLLSTATLLTFSGFSSVHLGNVLPHSALAQHESVDVLRVGGLTPRKKQSNESNYVMRVSLVQEMVSSDQCVDS</sequence>
<protein>
    <submittedName>
        <fullName evidence="1">Uncharacterized protein</fullName>
    </submittedName>
</protein>
<dbReference type="PANTHER" id="PTHR11319:SF35">
    <property type="entry name" value="OUTER MEMBRANE PROTEIN PMPC-RELATED"/>
    <property type="match status" value="1"/>
</dbReference>
<evidence type="ECO:0000313" key="1">
    <source>
        <dbReference type="EMBL" id="KAK2948623.1"/>
    </source>
</evidence>
<dbReference type="SUPFAM" id="SSF51126">
    <property type="entry name" value="Pectin lyase-like"/>
    <property type="match status" value="1"/>
</dbReference>
<evidence type="ECO:0000313" key="2">
    <source>
        <dbReference type="Proteomes" id="UP001281761"/>
    </source>
</evidence>
<organism evidence="1 2">
    <name type="scientific">Blattamonas nauphoetae</name>
    <dbReference type="NCBI Taxonomy" id="2049346"/>
    <lineage>
        <taxon>Eukaryota</taxon>
        <taxon>Metamonada</taxon>
        <taxon>Preaxostyla</taxon>
        <taxon>Oxymonadida</taxon>
        <taxon>Blattamonas</taxon>
    </lineage>
</organism>
<dbReference type="InterPro" id="IPR011050">
    <property type="entry name" value="Pectin_lyase_fold/virulence"/>
</dbReference>
<reference evidence="1 2" key="1">
    <citation type="journal article" date="2022" name="bioRxiv">
        <title>Genomics of Preaxostyla Flagellates Illuminates Evolutionary Transitions and the Path Towards Mitochondrial Loss.</title>
        <authorList>
            <person name="Novak L.V.F."/>
            <person name="Treitli S.C."/>
            <person name="Pyrih J."/>
            <person name="Halakuc P."/>
            <person name="Pipaliya S.V."/>
            <person name="Vacek V."/>
            <person name="Brzon O."/>
            <person name="Soukal P."/>
            <person name="Eme L."/>
            <person name="Dacks J.B."/>
            <person name="Karnkowska A."/>
            <person name="Elias M."/>
            <person name="Hampl V."/>
        </authorList>
    </citation>
    <scope>NUCLEOTIDE SEQUENCE [LARGE SCALE GENOMIC DNA]</scope>
    <source>
        <strain evidence="1">NAU3</strain>
        <tissue evidence="1">Gut</tissue>
    </source>
</reference>
<comment type="caution">
    <text evidence="1">The sequence shown here is derived from an EMBL/GenBank/DDBJ whole genome shotgun (WGS) entry which is preliminary data.</text>
</comment>
<dbReference type="Proteomes" id="UP001281761">
    <property type="component" value="Unassembled WGS sequence"/>
</dbReference>
<proteinExistence type="predicted"/>
<gene>
    <name evidence="1" type="ORF">BLNAU_16442</name>
</gene>
<accession>A0ABQ9X8A6</accession>
<dbReference type="EMBL" id="JARBJD010000172">
    <property type="protein sequence ID" value="KAK2948623.1"/>
    <property type="molecule type" value="Genomic_DNA"/>
</dbReference>
<name>A0ABQ9X8A6_9EUKA</name>
<dbReference type="PANTHER" id="PTHR11319">
    <property type="entry name" value="G PROTEIN-COUPLED RECEPTOR-RELATED"/>
    <property type="match status" value="1"/>
</dbReference>